<evidence type="ECO:0000256" key="5">
    <source>
        <dbReference type="SAM" id="Phobius"/>
    </source>
</evidence>
<sequence>MITQLIILVFVMLAAVLLGLAEIFFLPGLTLAGIGGVLFATGGLYWAYSMGMLVGNITLIVSAVVFVIGFVWLMRSRSLNKLALHTDVDSRLESSRDLGIKEGDEGIALSRLAPIGKAQFGDITVEAKSETEFIDEKTPVVIVRVEGYNVIVRRKE</sequence>
<comment type="caution">
    <text evidence="7">The sequence shown here is derived from an EMBL/GenBank/DDBJ whole genome shotgun (WGS) entry which is preliminary data.</text>
</comment>
<organism evidence="7 8">
    <name type="scientific">Parabacteroides faecalis</name>
    <dbReference type="NCBI Taxonomy" id="2924040"/>
    <lineage>
        <taxon>Bacteria</taxon>
        <taxon>Pseudomonadati</taxon>
        <taxon>Bacteroidota</taxon>
        <taxon>Bacteroidia</taxon>
        <taxon>Bacteroidales</taxon>
        <taxon>Tannerellaceae</taxon>
        <taxon>Parabacteroides</taxon>
    </lineage>
</organism>
<dbReference type="PANTHER" id="PTHR33507">
    <property type="entry name" value="INNER MEMBRANE PROTEIN YBBJ"/>
    <property type="match status" value="1"/>
</dbReference>
<dbReference type="InterPro" id="IPR052165">
    <property type="entry name" value="Membrane_assoc_protease"/>
</dbReference>
<evidence type="ECO:0000256" key="1">
    <source>
        <dbReference type="ARBA" id="ARBA00004141"/>
    </source>
</evidence>
<accession>A0ABT0C656</accession>
<evidence type="ECO:0000256" key="2">
    <source>
        <dbReference type="ARBA" id="ARBA00022692"/>
    </source>
</evidence>
<dbReference type="Proteomes" id="UP001165444">
    <property type="component" value="Unassembled WGS sequence"/>
</dbReference>
<keyword evidence="3 5" id="KW-1133">Transmembrane helix</keyword>
<keyword evidence="4 5" id="KW-0472">Membrane</keyword>
<dbReference type="InterPro" id="IPR012340">
    <property type="entry name" value="NA-bd_OB-fold"/>
</dbReference>
<dbReference type="PANTHER" id="PTHR33507:SF3">
    <property type="entry name" value="INNER MEMBRANE PROTEIN YBBJ"/>
    <property type="match status" value="1"/>
</dbReference>
<evidence type="ECO:0000256" key="4">
    <source>
        <dbReference type="ARBA" id="ARBA00023136"/>
    </source>
</evidence>
<protein>
    <submittedName>
        <fullName evidence="7">NfeD family protein</fullName>
    </submittedName>
</protein>
<gene>
    <name evidence="7" type="ORF">MUN53_15785</name>
</gene>
<dbReference type="Pfam" id="PF01957">
    <property type="entry name" value="NfeD"/>
    <property type="match status" value="1"/>
</dbReference>
<dbReference type="Gene3D" id="2.40.50.140">
    <property type="entry name" value="Nucleic acid-binding proteins"/>
    <property type="match status" value="1"/>
</dbReference>
<evidence type="ECO:0000259" key="6">
    <source>
        <dbReference type="Pfam" id="PF01957"/>
    </source>
</evidence>
<comment type="subcellular location">
    <subcellularLocation>
        <location evidence="1">Membrane</location>
        <topology evidence="1">Multi-pass membrane protein</topology>
    </subcellularLocation>
</comment>
<keyword evidence="2 5" id="KW-0812">Transmembrane</keyword>
<proteinExistence type="predicted"/>
<dbReference type="InterPro" id="IPR002810">
    <property type="entry name" value="NfeD-like_C"/>
</dbReference>
<dbReference type="RefSeq" id="WP_243326412.1">
    <property type="nucleotide sequence ID" value="NZ_JAKZMM010000053.1"/>
</dbReference>
<name>A0ABT0C656_9BACT</name>
<evidence type="ECO:0000256" key="3">
    <source>
        <dbReference type="ARBA" id="ARBA00022989"/>
    </source>
</evidence>
<reference evidence="7 8" key="1">
    <citation type="submission" date="2022-03" db="EMBL/GenBank/DDBJ databases">
        <title>Parabacteroides sp. nov. isolated from swine feces.</title>
        <authorList>
            <person name="Bak J.E."/>
        </authorList>
    </citation>
    <scope>NUCLEOTIDE SEQUENCE [LARGE SCALE GENOMIC DNA]</scope>
    <source>
        <strain evidence="7 8">AGMB00274</strain>
    </source>
</reference>
<feature type="transmembrane region" description="Helical" evidence="5">
    <location>
        <begin position="45"/>
        <end position="73"/>
    </location>
</feature>
<evidence type="ECO:0000313" key="8">
    <source>
        <dbReference type="Proteomes" id="UP001165444"/>
    </source>
</evidence>
<feature type="domain" description="NfeD-like C-terminal" evidence="6">
    <location>
        <begin position="103"/>
        <end position="154"/>
    </location>
</feature>
<keyword evidence="8" id="KW-1185">Reference proteome</keyword>
<evidence type="ECO:0000313" key="7">
    <source>
        <dbReference type="EMBL" id="MCJ2382051.1"/>
    </source>
</evidence>
<dbReference type="EMBL" id="JAKZMM010000053">
    <property type="protein sequence ID" value="MCJ2382051.1"/>
    <property type="molecule type" value="Genomic_DNA"/>
</dbReference>